<dbReference type="RefSeq" id="WP_390222742.1">
    <property type="nucleotide sequence ID" value="NZ_JBHTAA010000005.1"/>
</dbReference>
<keyword evidence="4" id="KW-1185">Reference proteome</keyword>
<proteinExistence type="predicted"/>
<keyword evidence="2" id="KW-0472">Membrane</keyword>
<dbReference type="PANTHER" id="PTHR39162">
    <property type="entry name" value="GLL3345 PROTEIN"/>
    <property type="match status" value="1"/>
</dbReference>
<evidence type="ECO:0000313" key="3">
    <source>
        <dbReference type="EMBL" id="MFC7203399.1"/>
    </source>
</evidence>
<evidence type="ECO:0000256" key="2">
    <source>
        <dbReference type="SAM" id="Phobius"/>
    </source>
</evidence>
<dbReference type="PANTHER" id="PTHR39162:SF1">
    <property type="entry name" value="SPORULATION PROTEIN YTFJ"/>
    <property type="match status" value="1"/>
</dbReference>
<protein>
    <submittedName>
        <fullName evidence="3">Spore germination protein GerW family protein</fullName>
    </submittedName>
</protein>
<dbReference type="Pfam" id="PF09579">
    <property type="entry name" value="Spore_YtfJ"/>
    <property type="match status" value="1"/>
</dbReference>
<name>A0ABD5ZE65_9EURY</name>
<dbReference type="Proteomes" id="UP001596481">
    <property type="component" value="Unassembled WGS sequence"/>
</dbReference>
<keyword evidence="2" id="KW-0812">Transmembrane</keyword>
<dbReference type="EMBL" id="JBHTAA010000005">
    <property type="protein sequence ID" value="MFC7203399.1"/>
    <property type="molecule type" value="Genomic_DNA"/>
</dbReference>
<organism evidence="3 4">
    <name type="scientific">Haloferax namakaokahaiae</name>
    <dbReference type="NCBI Taxonomy" id="1748331"/>
    <lineage>
        <taxon>Archaea</taxon>
        <taxon>Methanobacteriati</taxon>
        <taxon>Methanobacteriota</taxon>
        <taxon>Stenosarchaea group</taxon>
        <taxon>Halobacteria</taxon>
        <taxon>Halobacteriales</taxon>
        <taxon>Haloferacaceae</taxon>
        <taxon>Haloferax</taxon>
    </lineage>
</organism>
<evidence type="ECO:0000313" key="4">
    <source>
        <dbReference type="Proteomes" id="UP001596481"/>
    </source>
</evidence>
<comment type="caution">
    <text evidence="3">The sequence shown here is derived from an EMBL/GenBank/DDBJ whole genome shotgun (WGS) entry which is preliminary data.</text>
</comment>
<evidence type="ECO:0000256" key="1">
    <source>
        <dbReference type="SAM" id="MobiDB-lite"/>
    </source>
</evidence>
<sequence>MSTERDTARTGPHEIDVRPEERLLSPLESLVRADARTVYGAPVSVGEKTVIPVARVAFGLGMGGGSGGDVDDENAGEGFGGGGGARATPIGIVEVTPEETKFVRFGESRRLAGVLALGVGLGLAIGRLLRR</sequence>
<feature type="region of interest" description="Disordered" evidence="1">
    <location>
        <begin position="1"/>
        <end position="20"/>
    </location>
</feature>
<accession>A0ABD5ZE65</accession>
<gene>
    <name evidence="3" type="ORF">ACFQJC_07730</name>
</gene>
<reference evidence="3 4" key="1">
    <citation type="journal article" date="2019" name="Int. J. Syst. Evol. Microbiol.">
        <title>The Global Catalogue of Microorganisms (GCM) 10K type strain sequencing project: providing services to taxonomists for standard genome sequencing and annotation.</title>
        <authorList>
            <consortium name="The Broad Institute Genomics Platform"/>
            <consortium name="The Broad Institute Genome Sequencing Center for Infectious Disease"/>
            <person name="Wu L."/>
            <person name="Ma J."/>
        </authorList>
    </citation>
    <scope>NUCLEOTIDE SEQUENCE [LARGE SCALE GENOMIC DNA]</scope>
    <source>
        <strain evidence="3 4">DSM 29988</strain>
    </source>
</reference>
<dbReference type="InterPro" id="IPR014229">
    <property type="entry name" value="Spore_YtfJ"/>
</dbReference>
<dbReference type="AlphaFoldDB" id="A0ABD5ZE65"/>
<feature type="region of interest" description="Disordered" evidence="1">
    <location>
        <begin position="68"/>
        <end position="88"/>
    </location>
</feature>
<feature type="transmembrane region" description="Helical" evidence="2">
    <location>
        <begin position="111"/>
        <end position="129"/>
    </location>
</feature>
<keyword evidence="2" id="KW-1133">Transmembrane helix</keyword>